<gene>
    <name evidence="3" type="ORF">FPE_LOCUS5202</name>
</gene>
<dbReference type="PANTHER" id="PTHR47877:SF4">
    <property type="entry name" value="LATE EMBRYOGENESIS ABUNDANT PROTEIN ECP63"/>
    <property type="match status" value="1"/>
</dbReference>
<protein>
    <recommendedName>
        <fullName evidence="2">Late embryogenesis abundant protein ECP63-like domain-containing protein</fullName>
    </recommendedName>
</protein>
<dbReference type="Gene3D" id="6.10.140.1430">
    <property type="match status" value="1"/>
</dbReference>
<feature type="domain" description="Late embryogenesis abundant protein ECP63-like" evidence="2">
    <location>
        <begin position="155"/>
        <end position="198"/>
    </location>
</feature>
<dbReference type="EMBL" id="OU503038">
    <property type="protein sequence ID" value="CAI9757772.1"/>
    <property type="molecule type" value="Genomic_DNA"/>
</dbReference>
<sequence>MISISIVVGVAAYGEAKFDTWGVILQLGALAFEATRLVMIQILLTSKGRRVIAHFGDGESGVGEGDRHGAGDGGGRLWGGGADAKITTYQENSGKYRCSYSRGSTNEWTTRGVADTAAERGQQSKDYTMQKAKDTKDSAMGKTGDYAIDMTKEMKDSAAEKVRQAKDATMEKMGEYKDYAAEKAKEMKDTVEEKASEYIGASVECHNPLGISLLVGKRKLNEEHLRVAKWLRGIAARGTIYGAMGSLKDATEDNISIKYRPAGTCSTRGGPKRGEKMVDDAAGTPSGPAASPTMKTSD</sequence>
<dbReference type="GO" id="GO:0009631">
    <property type="term" value="P:cold acclimation"/>
    <property type="evidence" value="ECO:0007669"/>
    <property type="project" value="TreeGrafter"/>
</dbReference>
<proteinExistence type="predicted"/>
<evidence type="ECO:0000256" key="1">
    <source>
        <dbReference type="SAM" id="MobiDB-lite"/>
    </source>
</evidence>
<feature type="compositionally biased region" description="Low complexity" evidence="1">
    <location>
        <begin position="280"/>
        <end position="298"/>
    </location>
</feature>
<accession>A0AAD1YUX8</accession>
<evidence type="ECO:0000313" key="4">
    <source>
        <dbReference type="Proteomes" id="UP000834106"/>
    </source>
</evidence>
<name>A0AAD1YUX8_9LAMI</name>
<reference evidence="3" key="1">
    <citation type="submission" date="2023-05" db="EMBL/GenBank/DDBJ databases">
        <authorList>
            <person name="Huff M."/>
        </authorList>
    </citation>
    <scope>NUCLEOTIDE SEQUENCE</scope>
</reference>
<dbReference type="AlphaFoldDB" id="A0AAD1YUX8"/>
<dbReference type="PANTHER" id="PTHR47877">
    <property type="entry name" value="LATE EMBRYOGENESIS ABUNDANT DOMAIN-CONTAINING PROTEIN / LEA DOMAIN-CONTAINING PROTEIN"/>
    <property type="match status" value="1"/>
</dbReference>
<keyword evidence="4" id="KW-1185">Reference proteome</keyword>
<dbReference type="Pfam" id="PF02987">
    <property type="entry name" value="LEA_4"/>
    <property type="match status" value="1"/>
</dbReference>
<feature type="region of interest" description="Disordered" evidence="1">
    <location>
        <begin position="119"/>
        <end position="138"/>
    </location>
</feature>
<evidence type="ECO:0000259" key="2">
    <source>
        <dbReference type="Pfam" id="PF02987"/>
    </source>
</evidence>
<evidence type="ECO:0000313" key="3">
    <source>
        <dbReference type="EMBL" id="CAI9757772.1"/>
    </source>
</evidence>
<feature type="region of interest" description="Disordered" evidence="1">
    <location>
        <begin position="264"/>
        <end position="298"/>
    </location>
</feature>
<dbReference type="GO" id="GO:0005829">
    <property type="term" value="C:cytosol"/>
    <property type="evidence" value="ECO:0007669"/>
    <property type="project" value="TreeGrafter"/>
</dbReference>
<dbReference type="InterPro" id="IPR004238">
    <property type="entry name" value="ECP63-like_dom"/>
</dbReference>
<dbReference type="Proteomes" id="UP000834106">
    <property type="component" value="Chromosome 3"/>
</dbReference>
<organism evidence="3 4">
    <name type="scientific">Fraxinus pennsylvanica</name>
    <dbReference type="NCBI Taxonomy" id="56036"/>
    <lineage>
        <taxon>Eukaryota</taxon>
        <taxon>Viridiplantae</taxon>
        <taxon>Streptophyta</taxon>
        <taxon>Embryophyta</taxon>
        <taxon>Tracheophyta</taxon>
        <taxon>Spermatophyta</taxon>
        <taxon>Magnoliopsida</taxon>
        <taxon>eudicotyledons</taxon>
        <taxon>Gunneridae</taxon>
        <taxon>Pentapetalae</taxon>
        <taxon>asterids</taxon>
        <taxon>lamiids</taxon>
        <taxon>Lamiales</taxon>
        <taxon>Oleaceae</taxon>
        <taxon>Oleeae</taxon>
        <taxon>Fraxinus</taxon>
    </lineage>
</organism>